<dbReference type="GO" id="GO:0019902">
    <property type="term" value="F:phosphatase binding"/>
    <property type="evidence" value="ECO:0007669"/>
    <property type="project" value="InterPro"/>
</dbReference>
<protein>
    <submittedName>
        <fullName evidence="7">PPP1R35_C domain-containing protein</fullName>
    </submittedName>
</protein>
<feature type="region of interest" description="Disordered" evidence="5">
    <location>
        <begin position="1"/>
        <end position="39"/>
    </location>
</feature>
<evidence type="ECO:0000259" key="6">
    <source>
        <dbReference type="Pfam" id="PF15503"/>
    </source>
</evidence>
<dbReference type="GO" id="GO:1903724">
    <property type="term" value="P:positive regulation of centriole elongation"/>
    <property type="evidence" value="ECO:0007669"/>
    <property type="project" value="TreeGrafter"/>
</dbReference>
<comment type="similarity">
    <text evidence="4">Belongs to the PPP1R35 family.</text>
</comment>
<evidence type="ECO:0000313" key="7">
    <source>
        <dbReference type="EMBL" id="CAI5791564.1"/>
    </source>
</evidence>
<proteinExistence type="inferred from homology"/>
<dbReference type="Pfam" id="PF15503">
    <property type="entry name" value="PPP1R35_C"/>
    <property type="match status" value="1"/>
</dbReference>
<keyword evidence="2" id="KW-0963">Cytoplasm</keyword>
<dbReference type="InterPro" id="IPR029135">
    <property type="entry name" value="PPP1R35_C"/>
</dbReference>
<feature type="region of interest" description="Disordered" evidence="5">
    <location>
        <begin position="168"/>
        <end position="260"/>
    </location>
</feature>
<dbReference type="InterPro" id="IPR033590">
    <property type="entry name" value="PPP1R35"/>
</dbReference>
<dbReference type="AlphaFoldDB" id="A0AA35L9J8"/>
<organism evidence="7 8">
    <name type="scientific">Podarcis lilfordi</name>
    <name type="common">Lilford's wall lizard</name>
    <dbReference type="NCBI Taxonomy" id="74358"/>
    <lineage>
        <taxon>Eukaryota</taxon>
        <taxon>Metazoa</taxon>
        <taxon>Chordata</taxon>
        <taxon>Craniata</taxon>
        <taxon>Vertebrata</taxon>
        <taxon>Euteleostomi</taxon>
        <taxon>Lepidosauria</taxon>
        <taxon>Squamata</taxon>
        <taxon>Bifurcata</taxon>
        <taxon>Unidentata</taxon>
        <taxon>Episquamata</taxon>
        <taxon>Laterata</taxon>
        <taxon>Lacertibaenia</taxon>
        <taxon>Lacertidae</taxon>
        <taxon>Podarcis</taxon>
    </lineage>
</organism>
<dbReference type="PANTHER" id="PTHR28625">
    <property type="entry name" value="PROTEIN PHOSPHATASE 1 REGULATORY SUBUNIT 35"/>
    <property type="match status" value="1"/>
</dbReference>
<feature type="domain" description="Protein phosphatase 1 regulatory subunit 35 C-terminal" evidence="6">
    <location>
        <begin position="263"/>
        <end position="403"/>
    </location>
</feature>
<dbReference type="GO" id="GO:0045724">
    <property type="term" value="P:positive regulation of cilium assembly"/>
    <property type="evidence" value="ECO:0007669"/>
    <property type="project" value="TreeGrafter"/>
</dbReference>
<sequence>MSNAPGGQQAGESYRALPARPPSSIHNEATPQPRPSEGVFRTGAILDRKRGCSLPFAPPASTVPRFFPAGGKEWSLDEGEAEKWRGLEIKGGCIRPMMAAVPTLTCSDDTDSLPCAAPVPLPPPTPQGLIPEPEMVLTPERACVRRPGGGILRRPQQGKAHRRQVRFRLGSKSDDIGPVPSDAPQPGTEVAVPARRGSRSDDVRMVSLNPPKPRVEVVHSSAGESPITITLAREPSLSPAGEEKEEETEEGSCPPHNLLAGPVPHSTLALVAEVRAMREQGFNARQAAEQLVQRSFVARCAVEARAGEGMNIRREQQLYQGLVSLEVPEVELLSSAVQEKLALVRTRPEPRKELDCTGPDLLAFYDPEQLFTESPFLEVEGLPPLKLQPRTRDPATTFFMYRKLRQWDS</sequence>
<evidence type="ECO:0000256" key="2">
    <source>
        <dbReference type="ARBA" id="ARBA00022490"/>
    </source>
</evidence>
<evidence type="ECO:0000256" key="1">
    <source>
        <dbReference type="ARBA" id="ARBA00004114"/>
    </source>
</evidence>
<dbReference type="GO" id="GO:0005814">
    <property type="term" value="C:centriole"/>
    <property type="evidence" value="ECO:0007669"/>
    <property type="project" value="UniProtKB-SubCell"/>
</dbReference>
<evidence type="ECO:0000256" key="4">
    <source>
        <dbReference type="ARBA" id="ARBA00029452"/>
    </source>
</evidence>
<comment type="subcellular location">
    <subcellularLocation>
        <location evidence="1">Cytoplasm</location>
        <location evidence="1">Cytoskeleton</location>
        <location evidence="1">Microtubule organizing center</location>
        <location evidence="1">Centrosome</location>
        <location evidence="1">Centriole</location>
    </subcellularLocation>
</comment>
<accession>A0AA35L9J8</accession>
<dbReference type="Proteomes" id="UP001178461">
    <property type="component" value="Chromosome 13"/>
</dbReference>
<reference evidence="7" key="1">
    <citation type="submission" date="2022-12" db="EMBL/GenBank/DDBJ databases">
        <authorList>
            <person name="Alioto T."/>
            <person name="Alioto T."/>
            <person name="Gomez Garrido J."/>
        </authorList>
    </citation>
    <scope>NUCLEOTIDE SEQUENCE</scope>
</reference>
<dbReference type="EMBL" id="OX395138">
    <property type="protein sequence ID" value="CAI5791564.1"/>
    <property type="molecule type" value="Genomic_DNA"/>
</dbReference>
<gene>
    <name evidence="7" type="ORF">PODLI_1B028460</name>
</gene>
<dbReference type="PANTHER" id="PTHR28625:SF1">
    <property type="entry name" value="PROTEIN PHOSPHATASE 1 REGULATORY SUBUNIT 35"/>
    <property type="match status" value="1"/>
</dbReference>
<keyword evidence="8" id="KW-1185">Reference proteome</keyword>
<evidence type="ECO:0000313" key="8">
    <source>
        <dbReference type="Proteomes" id="UP001178461"/>
    </source>
</evidence>
<keyword evidence="3" id="KW-0206">Cytoskeleton</keyword>
<evidence type="ECO:0000256" key="3">
    <source>
        <dbReference type="ARBA" id="ARBA00023212"/>
    </source>
</evidence>
<evidence type="ECO:0000256" key="5">
    <source>
        <dbReference type="SAM" id="MobiDB-lite"/>
    </source>
</evidence>
<name>A0AA35L9J8_9SAUR</name>